<organism evidence="6 7">
    <name type="scientific">Candidula unifasciata</name>
    <dbReference type="NCBI Taxonomy" id="100452"/>
    <lineage>
        <taxon>Eukaryota</taxon>
        <taxon>Metazoa</taxon>
        <taxon>Spiralia</taxon>
        <taxon>Lophotrochozoa</taxon>
        <taxon>Mollusca</taxon>
        <taxon>Gastropoda</taxon>
        <taxon>Heterobranchia</taxon>
        <taxon>Euthyneura</taxon>
        <taxon>Panpulmonata</taxon>
        <taxon>Eupulmonata</taxon>
        <taxon>Stylommatophora</taxon>
        <taxon>Helicina</taxon>
        <taxon>Helicoidea</taxon>
        <taxon>Geomitridae</taxon>
        <taxon>Candidula</taxon>
    </lineage>
</organism>
<evidence type="ECO:0000259" key="5">
    <source>
        <dbReference type="PROSITE" id="PS50835"/>
    </source>
</evidence>
<accession>A0A8S3YQY3</accession>
<feature type="domain" description="Ig-like" evidence="5">
    <location>
        <begin position="84"/>
        <end position="172"/>
    </location>
</feature>
<reference evidence="6" key="1">
    <citation type="submission" date="2021-04" db="EMBL/GenBank/DDBJ databases">
        <authorList>
            <consortium name="Molecular Ecology Group"/>
        </authorList>
    </citation>
    <scope>NUCLEOTIDE SEQUENCE</scope>
</reference>
<proteinExistence type="predicted"/>
<dbReference type="SUPFAM" id="SSF48726">
    <property type="entry name" value="Immunoglobulin"/>
    <property type="match status" value="2"/>
</dbReference>
<keyword evidence="7" id="KW-1185">Reference proteome</keyword>
<evidence type="ECO:0000256" key="3">
    <source>
        <dbReference type="ARBA" id="ARBA00023319"/>
    </source>
</evidence>
<dbReference type="InterPro" id="IPR003598">
    <property type="entry name" value="Ig_sub2"/>
</dbReference>
<dbReference type="PANTHER" id="PTHR47633">
    <property type="entry name" value="IMMUNOGLOBULIN"/>
    <property type="match status" value="1"/>
</dbReference>
<keyword evidence="2" id="KW-0963">Cytoplasm</keyword>
<evidence type="ECO:0000256" key="1">
    <source>
        <dbReference type="ARBA" id="ARBA00004496"/>
    </source>
</evidence>
<dbReference type="FunFam" id="2.60.40.10:FF:000425">
    <property type="entry name" value="Myosin light chain kinase"/>
    <property type="match status" value="1"/>
</dbReference>
<comment type="subcellular location">
    <subcellularLocation>
        <location evidence="1">Cytoplasm</location>
    </subcellularLocation>
</comment>
<dbReference type="PROSITE" id="PS50835">
    <property type="entry name" value="IG_LIKE"/>
    <property type="match status" value="2"/>
</dbReference>
<dbReference type="Gene3D" id="2.60.40.10">
    <property type="entry name" value="Immunoglobulins"/>
    <property type="match status" value="2"/>
</dbReference>
<dbReference type="OrthoDB" id="504170at2759"/>
<gene>
    <name evidence="6" type="ORF">CUNI_LOCUS4761</name>
</gene>
<feature type="non-terminal residue" evidence="6">
    <location>
        <position position="1"/>
    </location>
</feature>
<feature type="domain" description="Ig-like" evidence="5">
    <location>
        <begin position="1"/>
        <end position="63"/>
    </location>
</feature>
<dbReference type="InterPro" id="IPR036179">
    <property type="entry name" value="Ig-like_dom_sf"/>
</dbReference>
<dbReference type="AlphaFoldDB" id="A0A8S3YQY3"/>
<sequence length="213" mass="22882">SPKPDVTWSKDGKVLKEGGRITLVTEDDLYSLEIEELRETDAGTYRLTAVNSLGEVFSDVAVSVQSSLDSGDRELSLTATVGMPQFLIQPQDVSVAESETIKLTCKVAGDPTPKLSWEKDGQVVRSNRRVRVYESRGLYSLEIHDCEAEDAGEYLCIAVNSRGQVTASVNVIIEGVERVMSVSEPGEPEGDLARPEEETVAGATGGAAESSSD</sequence>
<dbReference type="EMBL" id="CAJHNH020000668">
    <property type="protein sequence ID" value="CAG5119203.1"/>
    <property type="molecule type" value="Genomic_DNA"/>
</dbReference>
<name>A0A8S3YQY3_9EUPU</name>
<dbReference type="Pfam" id="PF07679">
    <property type="entry name" value="I-set"/>
    <property type="match status" value="2"/>
</dbReference>
<dbReference type="SMART" id="SM00408">
    <property type="entry name" value="IGc2"/>
    <property type="match status" value="2"/>
</dbReference>
<evidence type="ECO:0000256" key="2">
    <source>
        <dbReference type="ARBA" id="ARBA00022490"/>
    </source>
</evidence>
<dbReference type="SMART" id="SM00409">
    <property type="entry name" value="IG"/>
    <property type="match status" value="2"/>
</dbReference>
<dbReference type="InterPro" id="IPR013783">
    <property type="entry name" value="Ig-like_fold"/>
</dbReference>
<feature type="non-terminal residue" evidence="6">
    <location>
        <position position="213"/>
    </location>
</feature>
<evidence type="ECO:0000256" key="4">
    <source>
        <dbReference type="SAM" id="MobiDB-lite"/>
    </source>
</evidence>
<evidence type="ECO:0000313" key="6">
    <source>
        <dbReference type="EMBL" id="CAG5119203.1"/>
    </source>
</evidence>
<evidence type="ECO:0000313" key="7">
    <source>
        <dbReference type="Proteomes" id="UP000678393"/>
    </source>
</evidence>
<dbReference type="InterPro" id="IPR003599">
    <property type="entry name" value="Ig_sub"/>
</dbReference>
<feature type="compositionally biased region" description="Low complexity" evidence="4">
    <location>
        <begin position="200"/>
        <end position="213"/>
    </location>
</feature>
<comment type="caution">
    <text evidence="6">The sequence shown here is derived from an EMBL/GenBank/DDBJ whole genome shotgun (WGS) entry which is preliminary data.</text>
</comment>
<dbReference type="InterPro" id="IPR007110">
    <property type="entry name" value="Ig-like_dom"/>
</dbReference>
<dbReference type="Proteomes" id="UP000678393">
    <property type="component" value="Unassembled WGS sequence"/>
</dbReference>
<dbReference type="GO" id="GO:0005737">
    <property type="term" value="C:cytoplasm"/>
    <property type="evidence" value="ECO:0007669"/>
    <property type="project" value="UniProtKB-SubCell"/>
</dbReference>
<keyword evidence="3" id="KW-0393">Immunoglobulin domain</keyword>
<dbReference type="InterPro" id="IPR013098">
    <property type="entry name" value="Ig_I-set"/>
</dbReference>
<protein>
    <recommendedName>
        <fullName evidence="5">Ig-like domain-containing protein</fullName>
    </recommendedName>
</protein>
<feature type="region of interest" description="Disordered" evidence="4">
    <location>
        <begin position="181"/>
        <end position="213"/>
    </location>
</feature>